<keyword evidence="2" id="KW-1185">Reference proteome</keyword>
<comment type="caution">
    <text evidence="1">The sequence shown here is derived from an EMBL/GenBank/DDBJ whole genome shotgun (WGS) entry which is preliminary data.</text>
</comment>
<accession>A0ACB9NGB5</accession>
<reference evidence="1 2" key="1">
    <citation type="journal article" date="2022" name="DNA Res.">
        <title>Chromosomal-level genome assembly of the orchid tree Bauhinia variegata (Leguminosae; Cercidoideae) supports the allotetraploid origin hypothesis of Bauhinia.</title>
        <authorList>
            <person name="Zhong Y."/>
            <person name="Chen Y."/>
            <person name="Zheng D."/>
            <person name="Pang J."/>
            <person name="Liu Y."/>
            <person name="Luo S."/>
            <person name="Meng S."/>
            <person name="Qian L."/>
            <person name="Wei D."/>
            <person name="Dai S."/>
            <person name="Zhou R."/>
        </authorList>
    </citation>
    <scope>NUCLEOTIDE SEQUENCE [LARGE SCALE GENOMIC DNA]</scope>
    <source>
        <strain evidence="1">BV-YZ2020</strain>
    </source>
</reference>
<gene>
    <name evidence="1" type="ORF">L6164_014171</name>
</gene>
<organism evidence="1 2">
    <name type="scientific">Bauhinia variegata</name>
    <name type="common">Purple orchid tree</name>
    <name type="synonym">Phanera variegata</name>
    <dbReference type="NCBI Taxonomy" id="167791"/>
    <lineage>
        <taxon>Eukaryota</taxon>
        <taxon>Viridiplantae</taxon>
        <taxon>Streptophyta</taxon>
        <taxon>Embryophyta</taxon>
        <taxon>Tracheophyta</taxon>
        <taxon>Spermatophyta</taxon>
        <taxon>Magnoliopsida</taxon>
        <taxon>eudicotyledons</taxon>
        <taxon>Gunneridae</taxon>
        <taxon>Pentapetalae</taxon>
        <taxon>rosids</taxon>
        <taxon>fabids</taxon>
        <taxon>Fabales</taxon>
        <taxon>Fabaceae</taxon>
        <taxon>Cercidoideae</taxon>
        <taxon>Cercideae</taxon>
        <taxon>Bauhiniinae</taxon>
        <taxon>Bauhinia</taxon>
    </lineage>
</organism>
<protein>
    <submittedName>
        <fullName evidence="1">Uncharacterized protein</fullName>
    </submittedName>
</protein>
<evidence type="ECO:0000313" key="2">
    <source>
        <dbReference type="Proteomes" id="UP000828941"/>
    </source>
</evidence>
<dbReference type="EMBL" id="CM039431">
    <property type="protein sequence ID" value="KAI4335533.1"/>
    <property type="molecule type" value="Genomic_DNA"/>
</dbReference>
<dbReference type="Proteomes" id="UP000828941">
    <property type="component" value="Chromosome 6"/>
</dbReference>
<sequence length="110" mass="12002">MIGIRCIIYLYVFVIAFLLLSQFSPASAVEDAFINAQKTGALSQQHLVQKRFLADHCLLVHNQKLGSNTRKGGVQNGGSGKKSLAIRCQVSSFHASLVFCSSLFLGLFLI</sequence>
<name>A0ACB9NGB5_BAUVA</name>
<evidence type="ECO:0000313" key="1">
    <source>
        <dbReference type="EMBL" id="KAI4335533.1"/>
    </source>
</evidence>
<proteinExistence type="predicted"/>